<dbReference type="InterPro" id="IPR036812">
    <property type="entry name" value="NAD(P)_OxRdtase_dom_sf"/>
</dbReference>
<sequence length="287" mass="31127">MPAASPLPAAAAGTFRLGDMTVNRMGFGAMRITGQGVWGEPKDVEGCKRLLRRVVELGINLIDTAASYGPDVSERLIGETLHPYANGLVIATKGGLTRSGPGGWHAHCSPEELTRDLEGSLRKLRVERIDLYQLHTVDPKVPFEDSVGTLARLREQGKIRHVGLSNVSVEQLRKARKIVPIVSVQNRYNLSDRYSEDVLIECEKEGIGFLPWYPLAASSLATEASPLAQAAKRHNVTPGQLALAWLLHRSPVMLPIPGTSSIAHLEENTAAAAVKLSPDEVRQLGGR</sequence>
<dbReference type="STRING" id="394096.DB31_1406"/>
<evidence type="ECO:0000313" key="3">
    <source>
        <dbReference type="EMBL" id="KFE65290.1"/>
    </source>
</evidence>
<dbReference type="RefSeq" id="WP_044193080.1">
    <property type="nucleotide sequence ID" value="NZ_JMCB01000012.1"/>
</dbReference>
<keyword evidence="4" id="KW-1185">Reference proteome</keyword>
<dbReference type="GO" id="GO:0016491">
    <property type="term" value="F:oxidoreductase activity"/>
    <property type="evidence" value="ECO:0007669"/>
    <property type="project" value="UniProtKB-KW"/>
</dbReference>
<feature type="domain" description="NADP-dependent oxidoreductase" evidence="2">
    <location>
        <begin position="24"/>
        <end position="284"/>
    </location>
</feature>
<dbReference type="Pfam" id="PF00248">
    <property type="entry name" value="Aldo_ket_red"/>
    <property type="match status" value="1"/>
</dbReference>
<keyword evidence="1" id="KW-0560">Oxidoreductase</keyword>
<dbReference type="GO" id="GO:0005737">
    <property type="term" value="C:cytoplasm"/>
    <property type="evidence" value="ECO:0007669"/>
    <property type="project" value="TreeGrafter"/>
</dbReference>
<reference evidence="3 4" key="1">
    <citation type="submission" date="2014-04" db="EMBL/GenBank/DDBJ databases">
        <title>Genome assembly of Hyalangium minutum DSM 14724.</title>
        <authorList>
            <person name="Sharma G."/>
            <person name="Subramanian S."/>
        </authorList>
    </citation>
    <scope>NUCLEOTIDE SEQUENCE [LARGE SCALE GENOMIC DNA]</scope>
    <source>
        <strain evidence="3 4">DSM 14724</strain>
    </source>
</reference>
<name>A0A085WC77_9BACT</name>
<dbReference type="Proteomes" id="UP000028725">
    <property type="component" value="Unassembled WGS sequence"/>
</dbReference>
<dbReference type="SUPFAM" id="SSF51430">
    <property type="entry name" value="NAD(P)-linked oxidoreductase"/>
    <property type="match status" value="1"/>
</dbReference>
<evidence type="ECO:0000259" key="2">
    <source>
        <dbReference type="Pfam" id="PF00248"/>
    </source>
</evidence>
<dbReference type="InterPro" id="IPR023210">
    <property type="entry name" value="NADP_OxRdtase_dom"/>
</dbReference>
<proteinExistence type="predicted"/>
<gene>
    <name evidence="3" type="ORF">DB31_1406</name>
</gene>
<accession>A0A085WC77</accession>
<dbReference type="InterPro" id="IPR020471">
    <property type="entry name" value="AKR"/>
</dbReference>
<dbReference type="PANTHER" id="PTHR43625">
    <property type="entry name" value="AFLATOXIN B1 ALDEHYDE REDUCTASE"/>
    <property type="match status" value="1"/>
</dbReference>
<dbReference type="PRINTS" id="PR00069">
    <property type="entry name" value="ALDKETRDTASE"/>
</dbReference>
<dbReference type="OrthoDB" id="5523216at2"/>
<dbReference type="PATRIC" id="fig|394096.3.peg.5743"/>
<dbReference type="EMBL" id="JMCB01000012">
    <property type="protein sequence ID" value="KFE65290.1"/>
    <property type="molecule type" value="Genomic_DNA"/>
</dbReference>
<evidence type="ECO:0000256" key="1">
    <source>
        <dbReference type="ARBA" id="ARBA00023002"/>
    </source>
</evidence>
<dbReference type="NCBIfam" id="NF007695">
    <property type="entry name" value="PRK10376.1"/>
    <property type="match status" value="1"/>
</dbReference>
<evidence type="ECO:0000313" key="4">
    <source>
        <dbReference type="Proteomes" id="UP000028725"/>
    </source>
</evidence>
<dbReference type="CDD" id="cd19088">
    <property type="entry name" value="AKR_AKR13B1"/>
    <property type="match status" value="1"/>
</dbReference>
<dbReference type="InterPro" id="IPR050791">
    <property type="entry name" value="Aldo-Keto_reductase"/>
</dbReference>
<organism evidence="3 4">
    <name type="scientific">Hyalangium minutum</name>
    <dbReference type="NCBI Taxonomy" id="394096"/>
    <lineage>
        <taxon>Bacteria</taxon>
        <taxon>Pseudomonadati</taxon>
        <taxon>Myxococcota</taxon>
        <taxon>Myxococcia</taxon>
        <taxon>Myxococcales</taxon>
        <taxon>Cystobacterineae</taxon>
        <taxon>Archangiaceae</taxon>
        <taxon>Hyalangium</taxon>
    </lineage>
</organism>
<dbReference type="PANTHER" id="PTHR43625:SF40">
    <property type="entry name" value="ALDO-KETO REDUCTASE YAKC [NADP(+)]"/>
    <property type="match status" value="1"/>
</dbReference>
<comment type="caution">
    <text evidence="3">The sequence shown here is derived from an EMBL/GenBank/DDBJ whole genome shotgun (WGS) entry which is preliminary data.</text>
</comment>
<protein>
    <submittedName>
        <fullName evidence="3">Putative oxidoreductase</fullName>
    </submittedName>
</protein>
<dbReference type="AlphaFoldDB" id="A0A085WC77"/>
<dbReference type="Gene3D" id="3.20.20.100">
    <property type="entry name" value="NADP-dependent oxidoreductase domain"/>
    <property type="match status" value="1"/>
</dbReference>